<dbReference type="PANTHER" id="PTHR34590">
    <property type="entry name" value="OS03G0124300 PROTEIN-RELATED"/>
    <property type="match status" value="1"/>
</dbReference>
<keyword evidence="13" id="KW-1185">Reference proteome</keyword>
<dbReference type="PANTHER" id="PTHR34590:SF12">
    <property type="entry name" value="CARBOHYDRATE-BINDING PROTEIN OF THE ER PROTEIN"/>
    <property type="match status" value="1"/>
</dbReference>
<dbReference type="OrthoDB" id="1928639at2759"/>
<comment type="subcellular location">
    <subcellularLocation>
        <location evidence="1">Membrane</location>
        <topology evidence="1">Single-pass type I membrane protein</topology>
    </subcellularLocation>
</comment>
<gene>
    <name evidence="12" type="ORF">CJ030_MR0G007673</name>
</gene>
<evidence type="ECO:0000256" key="3">
    <source>
        <dbReference type="ARBA" id="ARBA00022679"/>
    </source>
</evidence>
<evidence type="ECO:0000256" key="1">
    <source>
        <dbReference type="ARBA" id="ARBA00004479"/>
    </source>
</evidence>
<feature type="domain" description="Malectin-like" evidence="11">
    <location>
        <begin position="18"/>
        <end position="339"/>
    </location>
</feature>
<dbReference type="GO" id="GO:0004714">
    <property type="term" value="F:transmembrane receptor protein tyrosine kinase activity"/>
    <property type="evidence" value="ECO:0007669"/>
    <property type="project" value="InterPro"/>
</dbReference>
<evidence type="ECO:0000256" key="5">
    <source>
        <dbReference type="ARBA" id="ARBA00022729"/>
    </source>
</evidence>
<keyword evidence="2" id="KW-0418">Kinase</keyword>
<dbReference type="EMBL" id="RXIC02000184">
    <property type="protein sequence ID" value="KAB1200288.1"/>
    <property type="molecule type" value="Genomic_DNA"/>
</dbReference>
<keyword evidence="7" id="KW-0067">ATP-binding</keyword>
<evidence type="ECO:0000313" key="12">
    <source>
        <dbReference type="EMBL" id="KAB1200288.1"/>
    </source>
</evidence>
<proteinExistence type="predicted"/>
<evidence type="ECO:0000259" key="11">
    <source>
        <dbReference type="Pfam" id="PF12819"/>
    </source>
</evidence>
<comment type="caution">
    <text evidence="12">The sequence shown here is derived from an EMBL/GenBank/DDBJ whole genome shotgun (WGS) entry which is preliminary data.</text>
</comment>
<keyword evidence="3" id="KW-0808">Transferase</keyword>
<dbReference type="AlphaFoldDB" id="A0A6A1UJY4"/>
<reference evidence="12 13" key="1">
    <citation type="journal article" date="2019" name="Plant Biotechnol. J.">
        <title>The red bayberry genome and genetic basis of sex determination.</title>
        <authorList>
            <person name="Jia H.M."/>
            <person name="Jia H.J."/>
            <person name="Cai Q.L."/>
            <person name="Wang Y."/>
            <person name="Zhao H.B."/>
            <person name="Yang W.F."/>
            <person name="Wang G.Y."/>
            <person name="Li Y.H."/>
            <person name="Zhan D.L."/>
            <person name="Shen Y.T."/>
            <person name="Niu Q.F."/>
            <person name="Chang L."/>
            <person name="Qiu J."/>
            <person name="Zhao L."/>
            <person name="Xie H.B."/>
            <person name="Fu W.Y."/>
            <person name="Jin J."/>
            <person name="Li X.W."/>
            <person name="Jiao Y."/>
            <person name="Zhou C.C."/>
            <person name="Tu T."/>
            <person name="Chai C.Y."/>
            <person name="Gao J.L."/>
            <person name="Fan L.J."/>
            <person name="van de Weg E."/>
            <person name="Wang J.Y."/>
            <person name="Gao Z.S."/>
        </authorList>
    </citation>
    <scope>NUCLEOTIDE SEQUENCE [LARGE SCALE GENOMIC DNA]</scope>
    <source>
        <tissue evidence="12">Leaves</tissue>
    </source>
</reference>
<keyword evidence="9" id="KW-0472">Membrane</keyword>
<dbReference type="Pfam" id="PF12819">
    <property type="entry name" value="Malectin_like"/>
    <property type="match status" value="1"/>
</dbReference>
<sequence length="359" mass="40698">MVLLLSLPDRCKHCNYFINCGSHSSTSKEGHDFVGDQGFSAGGKPVESRDSSTIPEPLYQTARLYERTSSYKFDLNQNGTDIVRRLHFFPFMSPTNLSVARFNVSASGFSLLTNYIIRNISSSPTIEEFLVTNPERRFKIYLVPYQSSLAFVNALEVFLAPERFIPDKATTVSSKGNNSAGSGLISKVLHTIHRIDVGRSTSNRLDDLWRNWLPDDSYLLNPGDASQMFKDVTPTYLPELITKYIAPVFVVQTVKHLNSGDSSGNSSLPNITWKFPVNKNAKHFIRFHFCDIASSTYNDLWFNLYIYSNFRQEIDPFNKIQLLAAPFYVDFEVDSDDSGFIKLSTVPLRKLVFPFDTLI</sequence>
<protein>
    <recommendedName>
        <fullName evidence="11">Malectin-like domain-containing protein</fullName>
    </recommendedName>
</protein>
<keyword evidence="8" id="KW-1133">Transmembrane helix</keyword>
<evidence type="ECO:0000256" key="10">
    <source>
        <dbReference type="ARBA" id="ARBA00023180"/>
    </source>
</evidence>
<evidence type="ECO:0000313" key="13">
    <source>
        <dbReference type="Proteomes" id="UP000516437"/>
    </source>
</evidence>
<dbReference type="InterPro" id="IPR024788">
    <property type="entry name" value="Malectin-like_Carb-bd_dom"/>
</dbReference>
<evidence type="ECO:0000256" key="6">
    <source>
        <dbReference type="ARBA" id="ARBA00022741"/>
    </source>
</evidence>
<keyword evidence="5" id="KW-0732">Signal</keyword>
<keyword evidence="4" id="KW-0812">Transmembrane</keyword>
<dbReference type="Proteomes" id="UP000516437">
    <property type="component" value="Unassembled WGS sequence"/>
</dbReference>
<keyword evidence="6" id="KW-0547">Nucleotide-binding</keyword>
<keyword evidence="10" id="KW-0325">Glycoprotein</keyword>
<evidence type="ECO:0000256" key="8">
    <source>
        <dbReference type="ARBA" id="ARBA00022989"/>
    </source>
</evidence>
<evidence type="ECO:0000256" key="7">
    <source>
        <dbReference type="ARBA" id="ARBA00022840"/>
    </source>
</evidence>
<dbReference type="GO" id="GO:0016020">
    <property type="term" value="C:membrane"/>
    <property type="evidence" value="ECO:0007669"/>
    <property type="project" value="UniProtKB-SubCell"/>
</dbReference>
<dbReference type="GO" id="GO:0005524">
    <property type="term" value="F:ATP binding"/>
    <property type="evidence" value="ECO:0007669"/>
    <property type="project" value="UniProtKB-KW"/>
</dbReference>
<keyword evidence="2" id="KW-0723">Serine/threonine-protein kinase</keyword>
<dbReference type="GO" id="GO:0004674">
    <property type="term" value="F:protein serine/threonine kinase activity"/>
    <property type="evidence" value="ECO:0007669"/>
    <property type="project" value="UniProtKB-KW"/>
</dbReference>
<dbReference type="Gene3D" id="2.60.120.430">
    <property type="entry name" value="Galactose-binding lectin"/>
    <property type="match status" value="2"/>
</dbReference>
<accession>A0A6A1UJY4</accession>
<organism evidence="12 13">
    <name type="scientific">Morella rubra</name>
    <name type="common">Chinese bayberry</name>
    <dbReference type="NCBI Taxonomy" id="262757"/>
    <lineage>
        <taxon>Eukaryota</taxon>
        <taxon>Viridiplantae</taxon>
        <taxon>Streptophyta</taxon>
        <taxon>Embryophyta</taxon>
        <taxon>Tracheophyta</taxon>
        <taxon>Spermatophyta</taxon>
        <taxon>Magnoliopsida</taxon>
        <taxon>eudicotyledons</taxon>
        <taxon>Gunneridae</taxon>
        <taxon>Pentapetalae</taxon>
        <taxon>rosids</taxon>
        <taxon>fabids</taxon>
        <taxon>Fagales</taxon>
        <taxon>Myricaceae</taxon>
        <taxon>Morella</taxon>
    </lineage>
</organism>
<evidence type="ECO:0000256" key="4">
    <source>
        <dbReference type="ARBA" id="ARBA00022692"/>
    </source>
</evidence>
<dbReference type="InterPro" id="IPR045272">
    <property type="entry name" value="ANXUR1/2-like"/>
</dbReference>
<evidence type="ECO:0000256" key="9">
    <source>
        <dbReference type="ARBA" id="ARBA00023136"/>
    </source>
</evidence>
<evidence type="ECO:0000256" key="2">
    <source>
        <dbReference type="ARBA" id="ARBA00022527"/>
    </source>
</evidence>
<name>A0A6A1UJY4_9ROSI</name>